<dbReference type="RefSeq" id="WP_390359744.1">
    <property type="nucleotide sequence ID" value="NZ_JBHTKJ010000007.1"/>
</dbReference>
<dbReference type="PANTHER" id="PTHR40078">
    <property type="entry name" value="INTEGRAL MEMBRANE PROTEIN-RELATED"/>
    <property type="match status" value="1"/>
</dbReference>
<feature type="transmembrane region" description="Helical" evidence="1">
    <location>
        <begin position="7"/>
        <end position="30"/>
    </location>
</feature>
<keyword evidence="1" id="KW-0472">Membrane</keyword>
<proteinExistence type="predicted"/>
<dbReference type="Proteomes" id="UP001597040">
    <property type="component" value="Unassembled WGS sequence"/>
</dbReference>
<protein>
    <submittedName>
        <fullName evidence="2">YitT family protein</fullName>
    </submittedName>
</protein>
<dbReference type="Pfam" id="PF19700">
    <property type="entry name" value="DUF6198"/>
    <property type="match status" value="1"/>
</dbReference>
<feature type="transmembrane region" description="Helical" evidence="1">
    <location>
        <begin position="50"/>
        <end position="68"/>
    </location>
</feature>
<keyword evidence="1" id="KW-1133">Transmembrane helix</keyword>
<keyword evidence="1" id="KW-0812">Transmembrane</keyword>
<dbReference type="InterPro" id="IPR038750">
    <property type="entry name" value="YczE/YyaS-like"/>
</dbReference>
<comment type="caution">
    <text evidence="2">The sequence shown here is derived from an EMBL/GenBank/DDBJ whole genome shotgun (WGS) entry which is preliminary data.</text>
</comment>
<evidence type="ECO:0000313" key="3">
    <source>
        <dbReference type="Proteomes" id="UP001597040"/>
    </source>
</evidence>
<organism evidence="2 3">
    <name type="scientific">Virgibacillus byunsanensis</name>
    <dbReference type="NCBI Taxonomy" id="570945"/>
    <lineage>
        <taxon>Bacteria</taxon>
        <taxon>Bacillati</taxon>
        <taxon>Bacillota</taxon>
        <taxon>Bacilli</taxon>
        <taxon>Bacillales</taxon>
        <taxon>Bacillaceae</taxon>
        <taxon>Virgibacillus</taxon>
    </lineage>
</organism>
<feature type="transmembrane region" description="Helical" evidence="1">
    <location>
        <begin position="174"/>
        <end position="194"/>
    </location>
</feature>
<name>A0ABW3LJW6_9BACI</name>
<accession>A0ABW3LJW6</accession>
<gene>
    <name evidence="2" type="ORF">ACFQ3N_03990</name>
</gene>
<sequence length="209" mass="22893">MKNGIIIGLFYIVGLIFLTFGISMMILANLGAGPWDAFFVGLSLNLGLTVGSWIFINGILLILLNAYLLKKTPDFLALVTMFLIGSFIDVWLEVIFAELAITSLLVRIGMLVSGIISIAVGVSFYLQSNFARNPIDNLMMAFHFRTGKSLAFSKTAIEVMIMLIAFIIGGPIGFGTILVAFGIGPLIQSFYIPVKKFKERVCHQPVMES</sequence>
<evidence type="ECO:0000313" key="2">
    <source>
        <dbReference type="EMBL" id="MFD1037586.1"/>
    </source>
</evidence>
<evidence type="ECO:0000256" key="1">
    <source>
        <dbReference type="SAM" id="Phobius"/>
    </source>
</evidence>
<reference evidence="3" key="1">
    <citation type="journal article" date="2019" name="Int. J. Syst. Evol. Microbiol.">
        <title>The Global Catalogue of Microorganisms (GCM) 10K type strain sequencing project: providing services to taxonomists for standard genome sequencing and annotation.</title>
        <authorList>
            <consortium name="The Broad Institute Genomics Platform"/>
            <consortium name="The Broad Institute Genome Sequencing Center for Infectious Disease"/>
            <person name="Wu L."/>
            <person name="Ma J."/>
        </authorList>
    </citation>
    <scope>NUCLEOTIDE SEQUENCE [LARGE SCALE GENOMIC DNA]</scope>
    <source>
        <strain evidence="3">CCUG 56754</strain>
    </source>
</reference>
<feature type="transmembrane region" description="Helical" evidence="1">
    <location>
        <begin position="75"/>
        <end position="92"/>
    </location>
</feature>
<feature type="transmembrane region" description="Helical" evidence="1">
    <location>
        <begin position="104"/>
        <end position="126"/>
    </location>
</feature>
<feature type="transmembrane region" description="Helical" evidence="1">
    <location>
        <begin position="147"/>
        <end position="168"/>
    </location>
</feature>
<dbReference type="PANTHER" id="PTHR40078:SF1">
    <property type="entry name" value="INTEGRAL MEMBRANE PROTEIN"/>
    <property type="match status" value="1"/>
</dbReference>
<keyword evidence="3" id="KW-1185">Reference proteome</keyword>
<dbReference type="EMBL" id="JBHTKJ010000007">
    <property type="protein sequence ID" value="MFD1037586.1"/>
    <property type="molecule type" value="Genomic_DNA"/>
</dbReference>